<dbReference type="STRING" id="1195236.CTER_1814"/>
<evidence type="ECO:0000259" key="3">
    <source>
        <dbReference type="Pfam" id="PF02581"/>
    </source>
</evidence>
<dbReference type="Proteomes" id="UP000014155">
    <property type="component" value="Unassembled WGS sequence"/>
</dbReference>
<evidence type="ECO:0000313" key="4">
    <source>
        <dbReference type="EMBL" id="EMS72314.1"/>
    </source>
</evidence>
<dbReference type="RefSeq" id="WP_004625307.1">
    <property type="nucleotide sequence ID" value="NZ_AORV01000028.1"/>
</dbReference>
<dbReference type="PANTHER" id="PTHR20857:SF15">
    <property type="entry name" value="THIAMINE-PHOSPHATE SYNTHASE"/>
    <property type="match status" value="1"/>
</dbReference>
<keyword evidence="4" id="KW-0808">Transferase</keyword>
<sequence>MLILVTNRKLCRDDFPARLGRLAETGPEAIILREKDLGQQEYEQLARQVLSICEENKVKLIINKNIDIAAKLNIPLIHLSMEDLRLNKNRLGQFKCTGASVHSADEAVEARELGAGYLIAGHIFPTDCKKGLPPRGMDFLREVCSRVDIPVFAIGGITRERVQAVLETGAKGVCVMSEAMTCREPSCLSFFSAKQHQIF</sequence>
<keyword evidence="2" id="KW-0784">Thiamine biosynthesis</keyword>
<dbReference type="AlphaFoldDB" id="S0FT18"/>
<keyword evidence="5" id="KW-1185">Reference proteome</keyword>
<dbReference type="eggNOG" id="COG0352">
    <property type="taxonomic scope" value="Bacteria"/>
</dbReference>
<dbReference type="InterPro" id="IPR036206">
    <property type="entry name" value="ThiamineP_synth_sf"/>
</dbReference>
<proteinExistence type="predicted"/>
<protein>
    <submittedName>
        <fullName evidence="4">Thiamine monophosphate synthase</fullName>
        <ecNumber evidence="4">2.5.1.3</ecNumber>
    </submittedName>
</protein>
<organism evidence="4 5">
    <name type="scientific">Ruminiclostridium cellobioparum subsp. termitidis CT1112</name>
    <dbReference type="NCBI Taxonomy" id="1195236"/>
    <lineage>
        <taxon>Bacteria</taxon>
        <taxon>Bacillati</taxon>
        <taxon>Bacillota</taxon>
        <taxon>Clostridia</taxon>
        <taxon>Eubacteriales</taxon>
        <taxon>Oscillospiraceae</taxon>
        <taxon>Ruminiclostridium</taxon>
    </lineage>
</organism>
<evidence type="ECO:0000256" key="1">
    <source>
        <dbReference type="ARBA" id="ARBA00004948"/>
    </source>
</evidence>
<dbReference type="EC" id="2.5.1.3" evidence="4"/>
<evidence type="ECO:0000313" key="5">
    <source>
        <dbReference type="Proteomes" id="UP000014155"/>
    </source>
</evidence>
<dbReference type="Gene3D" id="3.20.20.70">
    <property type="entry name" value="Aldolase class I"/>
    <property type="match status" value="1"/>
</dbReference>
<reference evidence="4 5" key="1">
    <citation type="journal article" date="2013" name="Genome Announc.">
        <title>Draft Genome Sequence of the Cellulolytic, Mesophilic, Anaerobic Bacterium Clostridium termitidis Strain CT1112 (DSM 5398).</title>
        <authorList>
            <person name="Lal S."/>
            <person name="Ramachandran U."/>
            <person name="Zhang X."/>
            <person name="Munir R."/>
            <person name="Sparling R."/>
            <person name="Levin D.B."/>
        </authorList>
    </citation>
    <scope>NUCLEOTIDE SEQUENCE [LARGE SCALE GENOMIC DNA]</scope>
    <source>
        <strain evidence="4 5">CT1112</strain>
    </source>
</reference>
<dbReference type="InterPro" id="IPR022998">
    <property type="entry name" value="ThiamineP_synth_TenI"/>
</dbReference>
<name>S0FT18_RUMCE</name>
<dbReference type="GO" id="GO:0005737">
    <property type="term" value="C:cytoplasm"/>
    <property type="evidence" value="ECO:0007669"/>
    <property type="project" value="TreeGrafter"/>
</dbReference>
<dbReference type="GO" id="GO:0009228">
    <property type="term" value="P:thiamine biosynthetic process"/>
    <property type="evidence" value="ECO:0007669"/>
    <property type="project" value="UniProtKB-KW"/>
</dbReference>
<dbReference type="PATRIC" id="fig|1195236.3.peg.2136"/>
<accession>S0FT18</accession>
<dbReference type="Pfam" id="PF02581">
    <property type="entry name" value="TMP-TENI"/>
    <property type="match status" value="1"/>
</dbReference>
<dbReference type="CDD" id="cd00564">
    <property type="entry name" value="TMP_TenI"/>
    <property type="match status" value="1"/>
</dbReference>
<dbReference type="InterPro" id="IPR013785">
    <property type="entry name" value="Aldolase_TIM"/>
</dbReference>
<comment type="caution">
    <text evidence="4">The sequence shown here is derived from an EMBL/GenBank/DDBJ whole genome shotgun (WGS) entry which is preliminary data.</text>
</comment>
<dbReference type="EMBL" id="AORV01000028">
    <property type="protein sequence ID" value="EMS72314.1"/>
    <property type="molecule type" value="Genomic_DNA"/>
</dbReference>
<dbReference type="GO" id="GO:0004789">
    <property type="term" value="F:thiamine-phosphate diphosphorylase activity"/>
    <property type="evidence" value="ECO:0007669"/>
    <property type="project" value="UniProtKB-EC"/>
</dbReference>
<dbReference type="PANTHER" id="PTHR20857">
    <property type="entry name" value="THIAMINE-PHOSPHATE PYROPHOSPHORYLASE"/>
    <property type="match status" value="1"/>
</dbReference>
<evidence type="ECO:0000256" key="2">
    <source>
        <dbReference type="ARBA" id="ARBA00022977"/>
    </source>
</evidence>
<feature type="domain" description="Thiamine phosphate synthase/TenI" evidence="3">
    <location>
        <begin position="2"/>
        <end position="178"/>
    </location>
</feature>
<comment type="pathway">
    <text evidence="1">Cofactor biosynthesis; thiamine diphosphate biosynthesis.</text>
</comment>
<dbReference type="SUPFAM" id="SSF51391">
    <property type="entry name" value="Thiamin phosphate synthase"/>
    <property type="match status" value="1"/>
</dbReference>
<gene>
    <name evidence="4" type="ORF">CTER_1814</name>
</gene>